<dbReference type="GO" id="GO:0010257">
    <property type="term" value="P:NADH dehydrogenase complex assembly"/>
    <property type="evidence" value="ECO:0007669"/>
    <property type="project" value="TreeGrafter"/>
</dbReference>
<gene>
    <name evidence="6" type="ORF">DEBURN_LOCUS6822</name>
</gene>
<comment type="similarity">
    <text evidence="2">Belongs to the CIA30 family.</text>
</comment>
<accession>A0A9N9AXJ9</accession>
<comment type="caution">
    <text evidence="6">The sequence shown here is derived from an EMBL/GenBank/DDBJ whole genome shotgun (WGS) entry which is preliminary data.</text>
</comment>
<evidence type="ECO:0000256" key="1">
    <source>
        <dbReference type="ARBA" id="ARBA00004173"/>
    </source>
</evidence>
<dbReference type="EMBL" id="CAJVPK010000744">
    <property type="protein sequence ID" value="CAG8545268.1"/>
    <property type="molecule type" value="Genomic_DNA"/>
</dbReference>
<dbReference type="InterPro" id="IPR039131">
    <property type="entry name" value="NDUFAF1"/>
</dbReference>
<organism evidence="6 7">
    <name type="scientific">Diversispora eburnea</name>
    <dbReference type="NCBI Taxonomy" id="1213867"/>
    <lineage>
        <taxon>Eukaryota</taxon>
        <taxon>Fungi</taxon>
        <taxon>Fungi incertae sedis</taxon>
        <taxon>Mucoromycota</taxon>
        <taxon>Glomeromycotina</taxon>
        <taxon>Glomeromycetes</taxon>
        <taxon>Diversisporales</taxon>
        <taxon>Diversisporaceae</taxon>
        <taxon>Diversispora</taxon>
    </lineage>
</organism>
<dbReference type="Proteomes" id="UP000789706">
    <property type="component" value="Unassembled WGS sequence"/>
</dbReference>
<evidence type="ECO:0000313" key="7">
    <source>
        <dbReference type="Proteomes" id="UP000789706"/>
    </source>
</evidence>
<keyword evidence="3" id="KW-0496">Mitochondrion</keyword>
<feature type="domain" description="NADH:ubiquinone oxidoreductase intermediate-associated protein 30" evidence="5">
    <location>
        <begin position="37"/>
        <end position="150"/>
    </location>
</feature>
<dbReference type="PANTHER" id="PTHR13194">
    <property type="entry name" value="COMPLEX I INTERMEDIATE-ASSOCIATED PROTEIN 30"/>
    <property type="match status" value="1"/>
</dbReference>
<reference evidence="6" key="1">
    <citation type="submission" date="2021-06" db="EMBL/GenBank/DDBJ databases">
        <authorList>
            <person name="Kallberg Y."/>
            <person name="Tangrot J."/>
            <person name="Rosling A."/>
        </authorList>
    </citation>
    <scope>NUCLEOTIDE SEQUENCE</scope>
    <source>
        <strain evidence="6">AZ414A</strain>
    </source>
</reference>
<name>A0A9N9AXJ9_9GLOM</name>
<keyword evidence="7" id="KW-1185">Reference proteome</keyword>
<dbReference type="OrthoDB" id="42561at2759"/>
<dbReference type="Pfam" id="PF08547">
    <property type="entry name" value="CIA30"/>
    <property type="match status" value="1"/>
</dbReference>
<evidence type="ECO:0000256" key="2">
    <source>
        <dbReference type="ARBA" id="ARBA00007884"/>
    </source>
</evidence>
<sequence length="202" mass="23107">MFGYLKRSLDVVKEQGSKIAKANAFEWEKEQILLKLNCKEDLKEWVTGCDKDIGGNSKANLEISPEGFGKFSGEISLDLPKNNPIIKRSGYAAIRSASRGSLFGLKVWDTTLFRYLTLRVKGNDDKKYFVNIQTDGPIPTDLYQHRLYLRNIGIIQDPQVIMYREKVRTIGISLLSQPGHFCLEIDWIKMMNTETTFGDYDL</sequence>
<proteinExistence type="inferred from homology"/>
<evidence type="ECO:0000256" key="3">
    <source>
        <dbReference type="ARBA" id="ARBA00023128"/>
    </source>
</evidence>
<dbReference type="InterPro" id="IPR013857">
    <property type="entry name" value="NADH-UbQ_OxRdtase-assoc_prot30"/>
</dbReference>
<evidence type="ECO:0000313" key="6">
    <source>
        <dbReference type="EMBL" id="CAG8545268.1"/>
    </source>
</evidence>
<dbReference type="PANTHER" id="PTHR13194:SF18">
    <property type="entry name" value="COMPLEX I INTERMEDIATE-ASSOCIATED PROTEIN 30, MITOCHONDRIAL"/>
    <property type="match status" value="1"/>
</dbReference>
<dbReference type="SUPFAM" id="SSF49785">
    <property type="entry name" value="Galactose-binding domain-like"/>
    <property type="match status" value="1"/>
</dbReference>
<keyword evidence="4" id="KW-0143">Chaperone</keyword>
<evidence type="ECO:0000256" key="4">
    <source>
        <dbReference type="ARBA" id="ARBA00023186"/>
    </source>
</evidence>
<evidence type="ECO:0000259" key="5">
    <source>
        <dbReference type="Pfam" id="PF08547"/>
    </source>
</evidence>
<dbReference type="GO" id="GO:0006120">
    <property type="term" value="P:mitochondrial electron transport, NADH to ubiquinone"/>
    <property type="evidence" value="ECO:0007669"/>
    <property type="project" value="TreeGrafter"/>
</dbReference>
<dbReference type="GO" id="GO:0051082">
    <property type="term" value="F:unfolded protein binding"/>
    <property type="evidence" value="ECO:0007669"/>
    <property type="project" value="TreeGrafter"/>
</dbReference>
<dbReference type="AlphaFoldDB" id="A0A9N9AXJ9"/>
<comment type="subcellular location">
    <subcellularLocation>
        <location evidence="1">Mitochondrion</location>
    </subcellularLocation>
</comment>
<dbReference type="GO" id="GO:0005739">
    <property type="term" value="C:mitochondrion"/>
    <property type="evidence" value="ECO:0007669"/>
    <property type="project" value="UniProtKB-SubCell"/>
</dbReference>
<protein>
    <submittedName>
        <fullName evidence="6">6944_t:CDS:1</fullName>
    </submittedName>
</protein>
<dbReference type="InterPro" id="IPR008979">
    <property type="entry name" value="Galactose-bd-like_sf"/>
</dbReference>